<dbReference type="InterPro" id="IPR050226">
    <property type="entry name" value="NagZ_Beta-hexosaminidase"/>
</dbReference>
<comment type="caution">
    <text evidence="6">The sequence shown here is derived from an EMBL/GenBank/DDBJ whole genome shotgun (WGS) entry which is preliminary data.</text>
</comment>
<dbReference type="Pfam" id="PF00933">
    <property type="entry name" value="Glyco_hydro_3"/>
    <property type="match status" value="1"/>
</dbReference>
<dbReference type="PANTHER" id="PTHR30480">
    <property type="entry name" value="BETA-HEXOSAMINIDASE-RELATED"/>
    <property type="match status" value="1"/>
</dbReference>
<reference evidence="6" key="1">
    <citation type="submission" date="2023-06" db="EMBL/GenBank/DDBJ databases">
        <title>MT1 and MT2 Draft Genomes of Novel Species.</title>
        <authorList>
            <person name="Venkateswaran K."/>
        </authorList>
    </citation>
    <scope>NUCLEOTIDE SEQUENCE</scope>
    <source>
        <strain evidence="6">F6_8S_P_1B</strain>
    </source>
</reference>
<dbReference type="SUPFAM" id="SSF51445">
    <property type="entry name" value="(Trans)glycosidases"/>
    <property type="match status" value="1"/>
</dbReference>
<keyword evidence="3" id="KW-0326">Glycosidase</keyword>
<dbReference type="InterPro" id="IPR001764">
    <property type="entry name" value="Glyco_hydro_3_N"/>
</dbReference>
<dbReference type="InterPro" id="IPR036962">
    <property type="entry name" value="Glyco_hydro_3_N_sf"/>
</dbReference>
<evidence type="ECO:0000313" key="6">
    <source>
        <dbReference type="EMBL" id="MDN4613685.1"/>
    </source>
</evidence>
<evidence type="ECO:0000256" key="1">
    <source>
        <dbReference type="ARBA" id="ARBA00005336"/>
    </source>
</evidence>
<evidence type="ECO:0000256" key="4">
    <source>
        <dbReference type="SAM" id="MobiDB-lite"/>
    </source>
</evidence>
<evidence type="ECO:0000313" key="7">
    <source>
        <dbReference type="Proteomes" id="UP001174208"/>
    </source>
</evidence>
<accession>A0ABT8K8A0</accession>
<feature type="domain" description="Glycoside hydrolase family 3 N-terminal" evidence="5">
    <location>
        <begin position="51"/>
        <end position="349"/>
    </location>
</feature>
<proteinExistence type="inferred from homology"/>
<dbReference type="GO" id="GO:0016787">
    <property type="term" value="F:hydrolase activity"/>
    <property type="evidence" value="ECO:0007669"/>
    <property type="project" value="UniProtKB-KW"/>
</dbReference>
<dbReference type="RefSeq" id="WP_301210057.1">
    <property type="nucleotide sequence ID" value="NZ_JAROCF010000001.1"/>
</dbReference>
<keyword evidence="7" id="KW-1185">Reference proteome</keyword>
<organism evidence="6 7">
    <name type="scientific">Leifsonia williamsii</name>
    <dbReference type="NCBI Taxonomy" id="3035919"/>
    <lineage>
        <taxon>Bacteria</taxon>
        <taxon>Bacillati</taxon>
        <taxon>Actinomycetota</taxon>
        <taxon>Actinomycetes</taxon>
        <taxon>Micrococcales</taxon>
        <taxon>Microbacteriaceae</taxon>
        <taxon>Leifsonia</taxon>
    </lineage>
</organism>
<gene>
    <name evidence="6" type="ORF">P5G50_04395</name>
</gene>
<dbReference type="InterPro" id="IPR017853">
    <property type="entry name" value="GH"/>
</dbReference>
<dbReference type="EMBL" id="JAROCF010000001">
    <property type="protein sequence ID" value="MDN4613685.1"/>
    <property type="molecule type" value="Genomic_DNA"/>
</dbReference>
<evidence type="ECO:0000256" key="2">
    <source>
        <dbReference type="ARBA" id="ARBA00022801"/>
    </source>
</evidence>
<feature type="region of interest" description="Disordered" evidence="4">
    <location>
        <begin position="1"/>
        <end position="23"/>
    </location>
</feature>
<keyword evidence="2 6" id="KW-0378">Hydrolase</keyword>
<evidence type="ECO:0000259" key="5">
    <source>
        <dbReference type="Pfam" id="PF00933"/>
    </source>
</evidence>
<protein>
    <submittedName>
        <fullName evidence="6">Glycoside hydrolase family 3 N-terminal domain-containing protein</fullName>
    </submittedName>
</protein>
<evidence type="ECO:0000256" key="3">
    <source>
        <dbReference type="ARBA" id="ARBA00023295"/>
    </source>
</evidence>
<name>A0ABT8K8A0_9MICO</name>
<sequence length="519" mass="53527">MPHATDHPTTTGQQEATSRSDSELRRLANGVVWPGFTGVEAPEWLERELAGGLAGVVYFGQNVEDAAQVRALSDRIHRLRPDALIGVDEEGGTVTRLEVREGSSTPGNAVLGRLDDVELTERAAAWTGALVAAAGIDIDLAPSVDVNVDPRNPVIGVRSFGADASLVARQAEAAVRGLQSAGIAACAKHFPGHGDTSTDSHLALAVTNAGPDALTDVHLPPFAAAIEAGVAMVMSAHIRVPHLGDAPATLNPRALSLLRDLGFEGVIVSDALDMAAIRAGYGLGPGAVAALQAGIDLLCVGNPAENGSSAEGRTDENEFLEVRDALVAAMRSGELAVAVVEDAAERVAALAASLRSARGRSVAGDFPATDWTGVAGEGLEVVGHVRLASGPVTLVDARTKRNLAAGSQPDHFTRALSERREVDRIWLSSTDPSAAAAEAVAALAEAAAPVLVVNQPQSSVLEAEVLRAVLERRPDTVVIVAGWPLPAGERAGEPANVVYPYGSARVNAEAVARVLCGEA</sequence>
<feature type="compositionally biased region" description="Polar residues" evidence="4">
    <location>
        <begin position="7"/>
        <end position="17"/>
    </location>
</feature>
<dbReference type="Proteomes" id="UP001174208">
    <property type="component" value="Unassembled WGS sequence"/>
</dbReference>
<dbReference type="Gene3D" id="3.20.20.300">
    <property type="entry name" value="Glycoside hydrolase, family 3, N-terminal domain"/>
    <property type="match status" value="1"/>
</dbReference>
<dbReference type="PANTHER" id="PTHR30480:SF16">
    <property type="entry name" value="GLYCOSIDE HYDROLASE FAMILY 3 DOMAIN PROTEIN"/>
    <property type="match status" value="1"/>
</dbReference>
<comment type="similarity">
    <text evidence="1">Belongs to the glycosyl hydrolase 3 family.</text>
</comment>